<name>S6ABC7_SULDS</name>
<dbReference type="OrthoDB" id="7506088at2"/>
<reference evidence="1 2" key="1">
    <citation type="journal article" date="2012" name="Appl. Environ. Microbiol.">
        <title>Draft genome sequence of a psychrotolerant sulfur-oxidizing bacterium, Sulfuricella denitrificans skB26, and proteomic insights into cold adaptation.</title>
        <authorList>
            <person name="Watanabe T."/>
            <person name="Kojima H."/>
            <person name="Fukui M."/>
        </authorList>
    </citation>
    <scope>NUCLEOTIDE SEQUENCE [LARGE SCALE GENOMIC DNA]</scope>
    <source>
        <strain evidence="2">skB26</strain>
    </source>
</reference>
<evidence type="ECO:0000313" key="2">
    <source>
        <dbReference type="Proteomes" id="UP000015559"/>
    </source>
</evidence>
<keyword evidence="2" id="KW-1185">Reference proteome</keyword>
<dbReference type="Proteomes" id="UP000015559">
    <property type="component" value="Chromosome"/>
</dbReference>
<accession>S6ABC7</accession>
<dbReference type="STRING" id="1163617.SCD_n00726"/>
<dbReference type="HOGENOM" id="CLU_3012622_0_0_4"/>
<organism evidence="1 2">
    <name type="scientific">Sulfuricella denitrificans (strain DSM 22764 / NBRC 105220 / skB26)</name>
    <dbReference type="NCBI Taxonomy" id="1163617"/>
    <lineage>
        <taxon>Bacteria</taxon>
        <taxon>Pseudomonadati</taxon>
        <taxon>Pseudomonadota</taxon>
        <taxon>Betaproteobacteria</taxon>
        <taxon>Nitrosomonadales</taxon>
        <taxon>Sulfuricellaceae</taxon>
        <taxon>Sulfuricella</taxon>
    </lineage>
</organism>
<dbReference type="EMBL" id="AP013066">
    <property type="protein sequence ID" value="BAN34568.1"/>
    <property type="molecule type" value="Genomic_DNA"/>
</dbReference>
<dbReference type="AlphaFoldDB" id="S6ABC7"/>
<dbReference type="RefSeq" id="WP_009206486.1">
    <property type="nucleotide sequence ID" value="NC_022357.1"/>
</dbReference>
<gene>
    <name evidence="1" type="ORF">SCD_n00726</name>
</gene>
<proteinExistence type="predicted"/>
<protein>
    <submittedName>
        <fullName evidence="1">Crp/Fnr family transcriptional regulator</fullName>
    </submittedName>
</protein>
<dbReference type="KEGG" id="sdr:SCD_n00726"/>
<sequence length="56" mass="5697">MLYFGNQSQIVVIMEDGASAEFAGVGNEGVIGVALSTGGETMLNLAMVRCAGYPVG</sequence>
<evidence type="ECO:0000313" key="1">
    <source>
        <dbReference type="EMBL" id="BAN34568.1"/>
    </source>
</evidence>